<dbReference type="EMBL" id="BSPC01000023">
    <property type="protein sequence ID" value="GLS19604.1"/>
    <property type="molecule type" value="Genomic_DNA"/>
</dbReference>
<comment type="caution">
    <text evidence="6">The sequence shown here is derived from an EMBL/GenBank/DDBJ whole genome shotgun (WGS) entry which is preliminary data.</text>
</comment>
<dbReference type="Gene3D" id="1.10.10.10">
    <property type="entry name" value="Winged helix-like DNA-binding domain superfamily/Winged helix DNA-binding domain"/>
    <property type="match status" value="1"/>
</dbReference>
<dbReference type="SUPFAM" id="SSF53850">
    <property type="entry name" value="Periplasmic binding protein-like II"/>
    <property type="match status" value="1"/>
</dbReference>
<dbReference type="Gene3D" id="3.40.190.290">
    <property type="match status" value="1"/>
</dbReference>
<dbReference type="PANTHER" id="PTHR30537:SF72">
    <property type="entry name" value="LYSR FAMILY TRANSCRIPTIONAL REGULATOR"/>
    <property type="match status" value="1"/>
</dbReference>
<keyword evidence="4" id="KW-0804">Transcription</keyword>
<accession>A0ABQ6CLL3</accession>
<keyword evidence="7" id="KW-1185">Reference proteome</keyword>
<dbReference type="Proteomes" id="UP001156882">
    <property type="component" value="Unassembled WGS sequence"/>
</dbReference>
<keyword evidence="3" id="KW-0238">DNA-binding</keyword>
<keyword evidence="2" id="KW-0805">Transcription regulation</keyword>
<reference evidence="7" key="1">
    <citation type="journal article" date="2019" name="Int. J. Syst. Evol. Microbiol.">
        <title>The Global Catalogue of Microorganisms (GCM) 10K type strain sequencing project: providing services to taxonomists for standard genome sequencing and annotation.</title>
        <authorList>
            <consortium name="The Broad Institute Genomics Platform"/>
            <consortium name="The Broad Institute Genome Sequencing Center for Infectious Disease"/>
            <person name="Wu L."/>
            <person name="Ma J."/>
        </authorList>
    </citation>
    <scope>NUCLEOTIDE SEQUENCE [LARGE SCALE GENOMIC DNA]</scope>
    <source>
        <strain evidence="7">NBRC 101365</strain>
    </source>
</reference>
<organism evidence="6 7">
    <name type="scientific">Labrys miyagiensis</name>
    <dbReference type="NCBI Taxonomy" id="346912"/>
    <lineage>
        <taxon>Bacteria</taxon>
        <taxon>Pseudomonadati</taxon>
        <taxon>Pseudomonadota</taxon>
        <taxon>Alphaproteobacteria</taxon>
        <taxon>Hyphomicrobiales</taxon>
        <taxon>Xanthobacteraceae</taxon>
        <taxon>Labrys</taxon>
    </lineage>
</organism>
<evidence type="ECO:0000256" key="1">
    <source>
        <dbReference type="ARBA" id="ARBA00009437"/>
    </source>
</evidence>
<comment type="similarity">
    <text evidence="1">Belongs to the LysR transcriptional regulatory family.</text>
</comment>
<evidence type="ECO:0000313" key="6">
    <source>
        <dbReference type="EMBL" id="GLS19604.1"/>
    </source>
</evidence>
<dbReference type="InterPro" id="IPR036388">
    <property type="entry name" value="WH-like_DNA-bd_sf"/>
</dbReference>
<dbReference type="SUPFAM" id="SSF46785">
    <property type="entry name" value="Winged helix' DNA-binding domain"/>
    <property type="match status" value="1"/>
</dbReference>
<evidence type="ECO:0000256" key="2">
    <source>
        <dbReference type="ARBA" id="ARBA00023015"/>
    </source>
</evidence>
<evidence type="ECO:0000313" key="7">
    <source>
        <dbReference type="Proteomes" id="UP001156882"/>
    </source>
</evidence>
<evidence type="ECO:0000259" key="5">
    <source>
        <dbReference type="PROSITE" id="PS50931"/>
    </source>
</evidence>
<protein>
    <submittedName>
        <fullName evidence="6">LysR family transcriptional regulator</fullName>
    </submittedName>
</protein>
<dbReference type="RefSeq" id="WP_284312582.1">
    <property type="nucleotide sequence ID" value="NZ_BSPC01000023.1"/>
</dbReference>
<dbReference type="PANTHER" id="PTHR30537">
    <property type="entry name" value="HTH-TYPE TRANSCRIPTIONAL REGULATOR"/>
    <property type="match status" value="1"/>
</dbReference>
<evidence type="ECO:0000256" key="3">
    <source>
        <dbReference type="ARBA" id="ARBA00023125"/>
    </source>
</evidence>
<dbReference type="InterPro" id="IPR000847">
    <property type="entry name" value="LysR_HTH_N"/>
</dbReference>
<dbReference type="CDD" id="cd08472">
    <property type="entry name" value="PBP2_CrgA_like_3"/>
    <property type="match status" value="1"/>
</dbReference>
<feature type="domain" description="HTH lysR-type" evidence="5">
    <location>
        <begin position="1"/>
        <end position="59"/>
    </location>
</feature>
<dbReference type="InterPro" id="IPR005119">
    <property type="entry name" value="LysR_subst-bd"/>
</dbReference>
<dbReference type="Pfam" id="PF03466">
    <property type="entry name" value="LysR_substrate"/>
    <property type="match status" value="1"/>
</dbReference>
<proteinExistence type="inferred from homology"/>
<name>A0ABQ6CLL3_9HYPH</name>
<sequence>MDRFEALRVFTRIVERRSFTLAAQDLGLPRSTVTEAVQQIEARLGVRLLQRTTRHVSPTLDGEAYYRRCIAILADIEDAEAAFSDAKPRGLLRIDVHATLARFFVLPGLPDFMADYPDLQLHISEGDRFVDLVREGIDCVLRVGDLQDSSMVARRVAMLPEVTCASPAYLARFGTPKTPDDLEGHRMIGFVSSATGSVIPLELQVDGAIRNITLPTPVTVAGAETLFGAALAGLGLIQVPRYRLGPYFEAGTLVEVLKDYPPTPTPVSLLYPHNRQLSPRVRVFIDWVTKEFAARV</sequence>
<dbReference type="InterPro" id="IPR058163">
    <property type="entry name" value="LysR-type_TF_proteobact-type"/>
</dbReference>
<dbReference type="Pfam" id="PF00126">
    <property type="entry name" value="HTH_1"/>
    <property type="match status" value="1"/>
</dbReference>
<dbReference type="InterPro" id="IPR036390">
    <property type="entry name" value="WH_DNA-bd_sf"/>
</dbReference>
<gene>
    <name evidence="6" type="ORF">GCM10007874_26210</name>
</gene>
<dbReference type="PROSITE" id="PS50931">
    <property type="entry name" value="HTH_LYSR"/>
    <property type="match status" value="1"/>
</dbReference>
<evidence type="ECO:0000256" key="4">
    <source>
        <dbReference type="ARBA" id="ARBA00023163"/>
    </source>
</evidence>